<dbReference type="Gene3D" id="3.30.470.20">
    <property type="entry name" value="ATP-grasp fold, B domain"/>
    <property type="match status" value="1"/>
</dbReference>
<reference evidence="19" key="1">
    <citation type="submission" date="2024-05" db="EMBL/GenBank/DDBJ databases">
        <title>Characterization of a novel Rickettsia species. (Rickettsia oklahomia sp. nov.) from Amblyomma americanum ticks.</title>
        <authorList>
            <person name="Korla P.K."/>
            <person name="Karounos M."/>
            <person name="Wilson J.M."/>
            <person name="Little S.E."/>
            <person name="Qurollo B.A."/>
        </authorList>
    </citation>
    <scope>NUCLEOTIDE SEQUENCE</scope>
    <source>
        <strain evidence="19">Oklahoma-10</strain>
    </source>
</reference>
<evidence type="ECO:0000256" key="13">
    <source>
        <dbReference type="ARBA" id="ARBA00047614"/>
    </source>
</evidence>
<keyword evidence="11 14" id="KW-0573">Peptidoglycan synthesis</keyword>
<evidence type="ECO:0000256" key="2">
    <source>
        <dbReference type="ARBA" id="ARBA00003921"/>
    </source>
</evidence>
<evidence type="ECO:0000256" key="1">
    <source>
        <dbReference type="ARBA" id="ARBA00001936"/>
    </source>
</evidence>
<feature type="active site" evidence="15">
    <location>
        <position position="196"/>
    </location>
</feature>
<gene>
    <name evidence="14" type="primary">ddl</name>
    <name evidence="19" type="ORF">AAGW17_02935</name>
</gene>
<dbReference type="PANTHER" id="PTHR23132:SF23">
    <property type="entry name" value="D-ALANINE--D-ALANINE LIGASE B"/>
    <property type="match status" value="1"/>
</dbReference>
<keyword evidence="7 14" id="KW-0436">Ligase</keyword>
<dbReference type="InterPro" id="IPR013815">
    <property type="entry name" value="ATP_grasp_subdomain_1"/>
</dbReference>
<evidence type="ECO:0000256" key="7">
    <source>
        <dbReference type="ARBA" id="ARBA00022598"/>
    </source>
</evidence>
<name>A0AAU7C0J2_9RICK</name>
<feature type="binding site" evidence="16">
    <location>
        <position position="319"/>
    </location>
    <ligand>
        <name>Mg(2+)</name>
        <dbReference type="ChEBI" id="CHEBI:18420"/>
        <label>2</label>
    </ligand>
</feature>
<dbReference type="KEGG" id="rof:AAGW17_02935"/>
<evidence type="ECO:0000256" key="4">
    <source>
        <dbReference type="ARBA" id="ARBA00010871"/>
    </source>
</evidence>
<dbReference type="NCBIfam" id="TIGR03774">
    <property type="entry name" value="RPE2"/>
    <property type="match status" value="1"/>
</dbReference>
<proteinExistence type="inferred from homology"/>
<dbReference type="NCBIfam" id="TIGR01205">
    <property type="entry name" value="D_ala_D_alaTIGR"/>
    <property type="match status" value="1"/>
</dbReference>
<dbReference type="EMBL" id="CP157197">
    <property type="protein sequence ID" value="XBG66773.1"/>
    <property type="molecule type" value="Genomic_DNA"/>
</dbReference>
<evidence type="ECO:0000256" key="17">
    <source>
        <dbReference type="PROSITE-ProRule" id="PRU00409"/>
    </source>
</evidence>
<feature type="active site" evidence="15">
    <location>
        <position position="70"/>
    </location>
</feature>
<comment type="catalytic activity">
    <reaction evidence="13 14">
        <text>2 D-alanine + ATP = D-alanyl-D-alanine + ADP + phosphate + H(+)</text>
        <dbReference type="Rhea" id="RHEA:11224"/>
        <dbReference type="ChEBI" id="CHEBI:15378"/>
        <dbReference type="ChEBI" id="CHEBI:30616"/>
        <dbReference type="ChEBI" id="CHEBI:43474"/>
        <dbReference type="ChEBI" id="CHEBI:57416"/>
        <dbReference type="ChEBI" id="CHEBI:57822"/>
        <dbReference type="ChEBI" id="CHEBI:456216"/>
        <dbReference type="EC" id="6.3.2.4"/>
    </reaction>
</comment>
<evidence type="ECO:0000256" key="5">
    <source>
        <dbReference type="ARBA" id="ARBA00012216"/>
    </source>
</evidence>
<keyword evidence="9 17" id="KW-0067">ATP-binding</keyword>
<comment type="cofactor">
    <cofactor evidence="1">
        <name>Mn(2+)</name>
        <dbReference type="ChEBI" id="CHEBI:29035"/>
    </cofactor>
</comment>
<keyword evidence="16" id="KW-0460">Magnesium</keyword>
<dbReference type="GO" id="GO:0008716">
    <property type="term" value="F:D-alanine-D-alanine ligase activity"/>
    <property type="evidence" value="ECO:0007669"/>
    <property type="project" value="UniProtKB-UniRule"/>
</dbReference>
<dbReference type="Gene3D" id="3.40.50.20">
    <property type="match status" value="1"/>
</dbReference>
<sequence>MCINQTHWVEYSEVKMLSNIVNLVGLEYKEQGVKHIPNRRGISDELRESKSIEYSDKKHIALVAGGMSTEREVSLVSSTGVSKALIALGYKVTFIDMGADIAVKLQAIKPDIVFNCLHGKYGEDGCLPGLLNIMRIPYTHSGVLSSALAFDKVYSRSWFLTNNINMAESIVINKSDNIKIDPMKRPYVIKPMMQGSSIGVEVIFEEDDFKWVDYDFPYGDRVIIEQYIKGRELQVAVLNGKALGVLEIKLLKNRFYDYESKYTEGFTEHLCPAPLLANLYDELLIESEKIYKTMNCKGPARVEFILEDQTNKLYVLEINTHPGMTPLSIVPEIAAYAGINFTHLIEEIIKTASCES</sequence>
<dbReference type="GO" id="GO:0005524">
    <property type="term" value="F:ATP binding"/>
    <property type="evidence" value="ECO:0007669"/>
    <property type="project" value="UniProtKB-UniRule"/>
</dbReference>
<feature type="binding site" evidence="16">
    <location>
        <position position="317"/>
    </location>
    <ligand>
        <name>Mg(2+)</name>
        <dbReference type="ChEBI" id="CHEBI:18420"/>
        <label>1</label>
    </ligand>
</feature>
<dbReference type="PIRSF" id="PIRSF039102">
    <property type="entry name" value="Ddl/VanB"/>
    <property type="match status" value="1"/>
</dbReference>
<dbReference type="Pfam" id="PF01820">
    <property type="entry name" value="Dala_Dala_lig_N"/>
    <property type="match status" value="1"/>
</dbReference>
<keyword evidence="16" id="KW-0464">Manganese</keyword>
<feature type="binding site" evidence="16">
    <location>
        <position position="317"/>
    </location>
    <ligand>
        <name>Mg(2+)</name>
        <dbReference type="ChEBI" id="CHEBI:18420"/>
        <label>2</label>
    </ligand>
</feature>
<keyword evidence="8 17" id="KW-0547">Nucleotide-binding</keyword>
<organism evidence="19">
    <name type="scientific">Rickettsia oklahomensis</name>
    <dbReference type="NCBI Taxonomy" id="3141789"/>
    <lineage>
        <taxon>Bacteria</taxon>
        <taxon>Pseudomonadati</taxon>
        <taxon>Pseudomonadota</taxon>
        <taxon>Alphaproteobacteria</taxon>
        <taxon>Rickettsiales</taxon>
        <taxon>Rickettsiaceae</taxon>
        <taxon>Rickettsieae</taxon>
        <taxon>Rickettsia</taxon>
        <taxon>belli group</taxon>
    </lineage>
</organism>
<dbReference type="GO" id="GO:0009252">
    <property type="term" value="P:peptidoglycan biosynthetic process"/>
    <property type="evidence" value="ECO:0007669"/>
    <property type="project" value="UniProtKB-UniRule"/>
</dbReference>
<evidence type="ECO:0000313" key="19">
    <source>
        <dbReference type="EMBL" id="XBG66773.1"/>
    </source>
</evidence>
<evidence type="ECO:0000256" key="11">
    <source>
        <dbReference type="ARBA" id="ARBA00022984"/>
    </source>
</evidence>
<dbReference type="SUPFAM" id="SSF56059">
    <property type="entry name" value="Glutathione synthetase ATP-binding domain-like"/>
    <property type="match status" value="1"/>
</dbReference>
<comment type="pathway">
    <text evidence="14">Cell wall biogenesis; peptidoglycan biosynthesis.</text>
</comment>
<keyword evidence="16" id="KW-0479">Metal-binding</keyword>
<dbReference type="EC" id="6.3.2.4" evidence="5 14"/>
<dbReference type="InterPro" id="IPR011761">
    <property type="entry name" value="ATP-grasp"/>
</dbReference>
<evidence type="ECO:0000256" key="16">
    <source>
        <dbReference type="PIRSR" id="PIRSR039102-3"/>
    </source>
</evidence>
<evidence type="ECO:0000256" key="6">
    <source>
        <dbReference type="ARBA" id="ARBA00022490"/>
    </source>
</evidence>
<feature type="active site" evidence="15">
    <location>
        <position position="328"/>
    </location>
</feature>
<keyword evidence="10 14" id="KW-0133">Cell shape</keyword>
<dbReference type="PROSITE" id="PS00844">
    <property type="entry name" value="DALA_DALA_LIGASE_2"/>
    <property type="match status" value="1"/>
</dbReference>
<comment type="subcellular location">
    <subcellularLocation>
        <location evidence="3 14">Cytoplasm</location>
    </subcellularLocation>
</comment>
<dbReference type="HAMAP" id="MF_00047">
    <property type="entry name" value="Dala_Dala_lig"/>
    <property type="match status" value="1"/>
</dbReference>
<dbReference type="SUPFAM" id="SSF52440">
    <property type="entry name" value="PreATP-grasp domain"/>
    <property type="match status" value="1"/>
</dbReference>
<keyword evidence="12 14" id="KW-0961">Cell wall biogenesis/degradation</keyword>
<dbReference type="InterPro" id="IPR011095">
    <property type="entry name" value="Dala_Dala_lig_C"/>
</dbReference>
<dbReference type="NCBIfam" id="NF002378">
    <property type="entry name" value="PRK01372.1"/>
    <property type="match status" value="1"/>
</dbReference>
<dbReference type="AlphaFoldDB" id="A0AAU7C0J2"/>
<dbReference type="GO" id="GO:0005737">
    <property type="term" value="C:cytoplasm"/>
    <property type="evidence" value="ECO:0007669"/>
    <property type="project" value="UniProtKB-SubCell"/>
</dbReference>
<dbReference type="InterPro" id="IPR016185">
    <property type="entry name" value="PreATP-grasp_dom_sf"/>
</dbReference>
<comment type="similarity">
    <text evidence="4 14">Belongs to the D-alanine--D-alanine ligase family.</text>
</comment>
<comment type="cofactor">
    <cofactor evidence="16">
        <name>Mg(2+)</name>
        <dbReference type="ChEBI" id="CHEBI:18420"/>
    </cofactor>
    <cofactor evidence="16">
        <name>Mn(2+)</name>
        <dbReference type="ChEBI" id="CHEBI:29035"/>
    </cofactor>
    <text evidence="16">Binds 2 magnesium or manganese ions per subunit.</text>
</comment>
<comment type="function">
    <text evidence="2 14">Cell wall formation.</text>
</comment>
<accession>A0AAU7C0J2</accession>
<evidence type="ECO:0000256" key="15">
    <source>
        <dbReference type="PIRSR" id="PIRSR039102-1"/>
    </source>
</evidence>
<dbReference type="Pfam" id="PF07478">
    <property type="entry name" value="Dala_Dala_lig_C"/>
    <property type="match status" value="1"/>
</dbReference>
<dbReference type="GO" id="GO:0071555">
    <property type="term" value="P:cell wall organization"/>
    <property type="evidence" value="ECO:0007669"/>
    <property type="project" value="UniProtKB-KW"/>
</dbReference>
<evidence type="ECO:0000256" key="8">
    <source>
        <dbReference type="ARBA" id="ARBA00022741"/>
    </source>
</evidence>
<keyword evidence="6 14" id="KW-0963">Cytoplasm</keyword>
<evidence type="ECO:0000259" key="18">
    <source>
        <dbReference type="PROSITE" id="PS50975"/>
    </source>
</evidence>
<feature type="domain" description="ATP-grasp" evidence="18">
    <location>
        <begin position="156"/>
        <end position="350"/>
    </location>
</feature>
<dbReference type="InterPro" id="IPR022436">
    <property type="entry name" value="RPE2"/>
</dbReference>
<dbReference type="Gene3D" id="3.30.1490.20">
    <property type="entry name" value="ATP-grasp fold, A domain"/>
    <property type="match status" value="1"/>
</dbReference>
<evidence type="ECO:0000256" key="12">
    <source>
        <dbReference type="ARBA" id="ARBA00023316"/>
    </source>
</evidence>
<evidence type="ECO:0000256" key="9">
    <source>
        <dbReference type="ARBA" id="ARBA00022840"/>
    </source>
</evidence>
<evidence type="ECO:0000256" key="14">
    <source>
        <dbReference type="HAMAP-Rule" id="MF_00047"/>
    </source>
</evidence>
<dbReference type="GO" id="GO:0008360">
    <property type="term" value="P:regulation of cell shape"/>
    <property type="evidence" value="ECO:0007669"/>
    <property type="project" value="UniProtKB-KW"/>
</dbReference>
<evidence type="ECO:0000256" key="3">
    <source>
        <dbReference type="ARBA" id="ARBA00004496"/>
    </source>
</evidence>
<protein>
    <recommendedName>
        <fullName evidence="5 14">D-alanine--D-alanine ligase</fullName>
        <ecNumber evidence="5 14">6.3.2.4</ecNumber>
    </recommendedName>
    <alternativeName>
        <fullName evidence="14">D-Ala-D-Ala ligase</fullName>
    </alternativeName>
    <alternativeName>
        <fullName evidence="14">D-alanylalanine synthetase</fullName>
    </alternativeName>
</protein>
<dbReference type="PROSITE" id="PS00843">
    <property type="entry name" value="DALA_DALA_LIGASE_1"/>
    <property type="match status" value="1"/>
</dbReference>
<dbReference type="InterPro" id="IPR011127">
    <property type="entry name" value="Dala_Dala_lig_N"/>
</dbReference>
<dbReference type="PROSITE" id="PS50975">
    <property type="entry name" value="ATP_GRASP"/>
    <property type="match status" value="1"/>
</dbReference>
<dbReference type="InterPro" id="IPR000291">
    <property type="entry name" value="D-Ala_lig_Van_CS"/>
</dbReference>
<dbReference type="PANTHER" id="PTHR23132">
    <property type="entry name" value="D-ALANINE--D-ALANINE LIGASE"/>
    <property type="match status" value="1"/>
</dbReference>
<evidence type="ECO:0000256" key="10">
    <source>
        <dbReference type="ARBA" id="ARBA00022960"/>
    </source>
</evidence>
<dbReference type="GO" id="GO:0046872">
    <property type="term" value="F:metal ion binding"/>
    <property type="evidence" value="ECO:0007669"/>
    <property type="project" value="UniProtKB-KW"/>
</dbReference>
<dbReference type="InterPro" id="IPR005905">
    <property type="entry name" value="D_ala_D_ala"/>
</dbReference>